<organism evidence="2 3">
    <name type="scientific">Parasponia andersonii</name>
    <name type="common">Sponia andersonii</name>
    <dbReference type="NCBI Taxonomy" id="3476"/>
    <lineage>
        <taxon>Eukaryota</taxon>
        <taxon>Viridiplantae</taxon>
        <taxon>Streptophyta</taxon>
        <taxon>Embryophyta</taxon>
        <taxon>Tracheophyta</taxon>
        <taxon>Spermatophyta</taxon>
        <taxon>Magnoliopsida</taxon>
        <taxon>eudicotyledons</taxon>
        <taxon>Gunneridae</taxon>
        <taxon>Pentapetalae</taxon>
        <taxon>rosids</taxon>
        <taxon>fabids</taxon>
        <taxon>Rosales</taxon>
        <taxon>Cannabaceae</taxon>
        <taxon>Parasponia</taxon>
    </lineage>
</organism>
<protein>
    <recommendedName>
        <fullName evidence="4">Transmembrane protein</fullName>
    </recommendedName>
</protein>
<feature type="transmembrane region" description="Helical" evidence="1">
    <location>
        <begin position="115"/>
        <end position="136"/>
    </location>
</feature>
<gene>
    <name evidence="2" type="ORF">PanWU01x14_317170</name>
</gene>
<feature type="transmembrane region" description="Helical" evidence="1">
    <location>
        <begin position="22"/>
        <end position="39"/>
    </location>
</feature>
<dbReference type="EMBL" id="JXTB01000515">
    <property type="protein sequence ID" value="PON37836.1"/>
    <property type="molecule type" value="Genomic_DNA"/>
</dbReference>
<comment type="caution">
    <text evidence="2">The sequence shown here is derived from an EMBL/GenBank/DDBJ whole genome shotgun (WGS) entry which is preliminary data.</text>
</comment>
<accession>A0A2P5AMP4</accession>
<keyword evidence="1" id="KW-1133">Transmembrane helix</keyword>
<proteinExistence type="predicted"/>
<dbReference type="Proteomes" id="UP000237105">
    <property type="component" value="Unassembled WGS sequence"/>
</dbReference>
<reference evidence="3" key="1">
    <citation type="submission" date="2016-06" db="EMBL/GenBank/DDBJ databases">
        <title>Parallel loss of symbiosis genes in relatives of nitrogen-fixing non-legume Parasponia.</title>
        <authorList>
            <person name="Van Velzen R."/>
            <person name="Holmer R."/>
            <person name="Bu F."/>
            <person name="Rutten L."/>
            <person name="Van Zeijl A."/>
            <person name="Liu W."/>
            <person name="Santuari L."/>
            <person name="Cao Q."/>
            <person name="Sharma T."/>
            <person name="Shen D."/>
            <person name="Roswanjaya Y."/>
            <person name="Wardhani T."/>
            <person name="Kalhor M.S."/>
            <person name="Jansen J."/>
            <person name="Van den Hoogen J."/>
            <person name="Gungor B."/>
            <person name="Hartog M."/>
            <person name="Hontelez J."/>
            <person name="Verver J."/>
            <person name="Yang W.-C."/>
            <person name="Schijlen E."/>
            <person name="Repin R."/>
            <person name="Schilthuizen M."/>
            <person name="Schranz E."/>
            <person name="Heidstra R."/>
            <person name="Miyata K."/>
            <person name="Fedorova E."/>
            <person name="Kohlen W."/>
            <person name="Bisseling T."/>
            <person name="Smit S."/>
            <person name="Geurts R."/>
        </authorList>
    </citation>
    <scope>NUCLEOTIDE SEQUENCE [LARGE SCALE GENOMIC DNA]</scope>
    <source>
        <strain evidence="3">cv. WU1-14</strain>
    </source>
</reference>
<keyword evidence="3" id="KW-1185">Reference proteome</keyword>
<keyword evidence="1" id="KW-0812">Transmembrane</keyword>
<evidence type="ECO:0008006" key="4">
    <source>
        <dbReference type="Google" id="ProtNLM"/>
    </source>
</evidence>
<keyword evidence="1" id="KW-0472">Membrane</keyword>
<dbReference type="AlphaFoldDB" id="A0A2P5AMP4"/>
<evidence type="ECO:0000313" key="3">
    <source>
        <dbReference type="Proteomes" id="UP000237105"/>
    </source>
</evidence>
<evidence type="ECO:0000313" key="2">
    <source>
        <dbReference type="EMBL" id="PON37836.1"/>
    </source>
</evidence>
<evidence type="ECO:0000256" key="1">
    <source>
        <dbReference type="SAM" id="Phobius"/>
    </source>
</evidence>
<sequence>MAICDASSSISFQVGSSSAKDYWVTISFVLVFDWPRVLFLSRCFLRSSDLLASRIILSTPKLIFSYSLFLLVVQECTSLVPSSVYRIAHSFITMQDYCFLGLGVRGVNLESYPSILAYPLVASSLWMVVCLTWLAFSSRALGLLQAIIWADR</sequence>
<feature type="transmembrane region" description="Helical" evidence="1">
    <location>
        <begin position="51"/>
        <end position="73"/>
    </location>
</feature>
<name>A0A2P5AMP4_PARAD</name>